<reference evidence="10 11" key="1">
    <citation type="journal article" date="2015" name="Fungal Genet. Biol.">
        <title>Evolution of novel wood decay mechanisms in Agaricales revealed by the genome sequences of Fistulina hepatica and Cylindrobasidium torrendii.</title>
        <authorList>
            <person name="Floudas D."/>
            <person name="Held B.W."/>
            <person name="Riley R."/>
            <person name="Nagy L.G."/>
            <person name="Koehler G."/>
            <person name="Ransdell A.S."/>
            <person name="Younus H."/>
            <person name="Chow J."/>
            <person name="Chiniquy J."/>
            <person name="Lipzen A."/>
            <person name="Tritt A."/>
            <person name="Sun H."/>
            <person name="Haridas S."/>
            <person name="LaButti K."/>
            <person name="Ohm R.A."/>
            <person name="Kues U."/>
            <person name="Blanchette R.A."/>
            <person name="Grigoriev I.V."/>
            <person name="Minto R.E."/>
            <person name="Hibbett D.S."/>
        </authorList>
    </citation>
    <scope>NUCLEOTIDE SEQUENCE [LARGE SCALE GENOMIC DNA]</scope>
    <source>
        <strain evidence="10 11">ATCC 64428</strain>
    </source>
</reference>
<gene>
    <name evidence="10" type="ORF">FISHEDRAFT_64652</name>
</gene>
<feature type="repeat" description="Lumazine-binding" evidence="8">
    <location>
        <begin position="102"/>
        <end position="203"/>
    </location>
</feature>
<dbReference type="FunFam" id="2.40.30.20:FF:000004">
    <property type="entry name" value="Riboflavin synthase, alpha subunit"/>
    <property type="match status" value="1"/>
</dbReference>
<evidence type="ECO:0000256" key="4">
    <source>
        <dbReference type="ARBA" id="ARBA00013950"/>
    </source>
</evidence>
<evidence type="ECO:0000256" key="3">
    <source>
        <dbReference type="ARBA" id="ARBA00012827"/>
    </source>
</evidence>
<evidence type="ECO:0000313" key="11">
    <source>
        <dbReference type="Proteomes" id="UP000054144"/>
    </source>
</evidence>
<keyword evidence="6" id="KW-0808">Transferase</keyword>
<dbReference type="PROSITE" id="PS51177">
    <property type="entry name" value="LUMAZINE_BIND"/>
    <property type="match status" value="2"/>
</dbReference>
<protein>
    <recommendedName>
        <fullName evidence="4">Riboflavin synthase</fullName>
        <ecNumber evidence="3">2.5.1.9</ecNumber>
    </recommendedName>
</protein>
<dbReference type="GO" id="GO:0004746">
    <property type="term" value="F:riboflavin synthase activity"/>
    <property type="evidence" value="ECO:0007669"/>
    <property type="project" value="UniProtKB-EC"/>
</dbReference>
<dbReference type="OrthoDB" id="10258924at2759"/>
<dbReference type="FunFam" id="2.40.30.20:FF:000003">
    <property type="entry name" value="Riboflavin synthase, alpha subunit"/>
    <property type="match status" value="1"/>
</dbReference>
<feature type="repeat" description="Lumazine-binding" evidence="8">
    <location>
        <begin position="1"/>
        <end position="101"/>
    </location>
</feature>
<dbReference type="GO" id="GO:0009231">
    <property type="term" value="P:riboflavin biosynthetic process"/>
    <property type="evidence" value="ECO:0007669"/>
    <property type="project" value="UniProtKB-KW"/>
</dbReference>
<dbReference type="EMBL" id="KN881675">
    <property type="protein sequence ID" value="KIY50411.1"/>
    <property type="molecule type" value="Genomic_DNA"/>
</dbReference>
<evidence type="ECO:0000256" key="5">
    <source>
        <dbReference type="ARBA" id="ARBA00022619"/>
    </source>
</evidence>
<dbReference type="NCBIfam" id="TIGR00187">
    <property type="entry name" value="ribE"/>
    <property type="match status" value="1"/>
</dbReference>
<evidence type="ECO:0000313" key="10">
    <source>
        <dbReference type="EMBL" id="KIY50411.1"/>
    </source>
</evidence>
<dbReference type="PANTHER" id="PTHR21098:SF0">
    <property type="entry name" value="RIBOFLAVIN SYNTHASE"/>
    <property type="match status" value="1"/>
</dbReference>
<dbReference type="PANTHER" id="PTHR21098">
    <property type="entry name" value="RIBOFLAVIN SYNTHASE ALPHA CHAIN"/>
    <property type="match status" value="1"/>
</dbReference>
<comment type="pathway">
    <text evidence="2">Cofactor biosynthesis; riboflavin biosynthesis; riboflavin from 2-hydroxy-3-oxobutyl phosphate and 5-amino-6-(D-ribitylamino)uracil: step 2/2.</text>
</comment>
<dbReference type="NCBIfam" id="NF006767">
    <property type="entry name" value="PRK09289.1"/>
    <property type="match status" value="1"/>
</dbReference>
<accession>A0A0D7AGJ6</accession>
<sequence length="234" mass="25036">MFTGLVEHLGTVSRIARDEGGCNLVISRAAPVLQDCAVGDSIAVSGTCLTVTTFDLGAEDGTFEVWLANETLDRTDLGSLRAGDVVNLERAMGAHVRFGGHFVQAHVDGTAQIVDLYPDGDSKRMTFELAPEQASLLRYIVKKGYVAIDGASLTVTGVDKARRRFSVMLIQHTQERITLGRKQIGATVNIEVDMLGKYVESSVRAALGGGDDEGGLRGMIEKVVEDVLAKKGIV</sequence>
<dbReference type="AlphaFoldDB" id="A0A0D7AGJ6"/>
<evidence type="ECO:0000256" key="8">
    <source>
        <dbReference type="PROSITE-ProRule" id="PRU00524"/>
    </source>
</evidence>
<feature type="domain" description="Lumazine-binding" evidence="9">
    <location>
        <begin position="102"/>
        <end position="203"/>
    </location>
</feature>
<dbReference type="InterPro" id="IPR017938">
    <property type="entry name" value="Riboflavin_synthase-like_b-brl"/>
</dbReference>
<dbReference type="CDD" id="cd00402">
    <property type="entry name" value="Riboflavin_synthase_like"/>
    <property type="match status" value="1"/>
</dbReference>
<dbReference type="Pfam" id="PF00677">
    <property type="entry name" value="Lum_binding"/>
    <property type="match status" value="2"/>
</dbReference>
<organism evidence="10 11">
    <name type="scientific">Fistulina hepatica ATCC 64428</name>
    <dbReference type="NCBI Taxonomy" id="1128425"/>
    <lineage>
        <taxon>Eukaryota</taxon>
        <taxon>Fungi</taxon>
        <taxon>Dikarya</taxon>
        <taxon>Basidiomycota</taxon>
        <taxon>Agaricomycotina</taxon>
        <taxon>Agaricomycetes</taxon>
        <taxon>Agaricomycetidae</taxon>
        <taxon>Agaricales</taxon>
        <taxon>Fistulinaceae</taxon>
        <taxon>Fistulina</taxon>
    </lineage>
</organism>
<dbReference type="EC" id="2.5.1.9" evidence="3"/>
<dbReference type="InterPro" id="IPR026017">
    <property type="entry name" value="Lumazine-bd_dom"/>
</dbReference>
<proteinExistence type="predicted"/>
<keyword evidence="5" id="KW-0686">Riboflavin biosynthesis</keyword>
<evidence type="ECO:0000259" key="9">
    <source>
        <dbReference type="PROSITE" id="PS51177"/>
    </source>
</evidence>
<dbReference type="SUPFAM" id="SSF63380">
    <property type="entry name" value="Riboflavin synthase domain-like"/>
    <property type="match status" value="2"/>
</dbReference>
<comment type="function">
    <text evidence="1">Catalyzes the dismutation of two molecules of 6,7-dimethyl-8-ribityllumazine, resulting in the formation of riboflavin and 5-amino-6-(D-ribitylamino)uracil.</text>
</comment>
<name>A0A0D7AGJ6_9AGAR</name>
<evidence type="ECO:0000256" key="2">
    <source>
        <dbReference type="ARBA" id="ARBA00004887"/>
    </source>
</evidence>
<evidence type="ECO:0000256" key="6">
    <source>
        <dbReference type="ARBA" id="ARBA00022679"/>
    </source>
</evidence>
<dbReference type="Gene3D" id="2.40.30.20">
    <property type="match status" value="2"/>
</dbReference>
<dbReference type="InterPro" id="IPR001783">
    <property type="entry name" value="Lumazine-bd"/>
</dbReference>
<keyword evidence="11" id="KW-1185">Reference proteome</keyword>
<evidence type="ECO:0000256" key="7">
    <source>
        <dbReference type="ARBA" id="ARBA00022737"/>
    </source>
</evidence>
<keyword evidence="7" id="KW-0677">Repeat</keyword>
<dbReference type="PIRSF" id="PIRSF000498">
    <property type="entry name" value="Riboflavin_syn_A"/>
    <property type="match status" value="1"/>
</dbReference>
<dbReference type="InterPro" id="IPR023366">
    <property type="entry name" value="ATP_synth_asu-like_sf"/>
</dbReference>
<dbReference type="Proteomes" id="UP000054144">
    <property type="component" value="Unassembled WGS sequence"/>
</dbReference>
<evidence type="ECO:0000256" key="1">
    <source>
        <dbReference type="ARBA" id="ARBA00002803"/>
    </source>
</evidence>
<feature type="domain" description="Lumazine-binding" evidence="9">
    <location>
        <begin position="1"/>
        <end position="101"/>
    </location>
</feature>